<proteinExistence type="inferred from homology"/>
<evidence type="ECO:0000256" key="9">
    <source>
        <dbReference type="ARBA" id="ARBA00023136"/>
    </source>
</evidence>
<evidence type="ECO:0000256" key="8">
    <source>
        <dbReference type="ARBA" id="ARBA00022989"/>
    </source>
</evidence>
<dbReference type="NCBIfam" id="TIGR01352">
    <property type="entry name" value="tonB_Cterm"/>
    <property type="match status" value="1"/>
</dbReference>
<evidence type="ECO:0000256" key="10">
    <source>
        <dbReference type="SAM" id="Phobius"/>
    </source>
</evidence>
<dbReference type="InterPro" id="IPR051045">
    <property type="entry name" value="TonB-dependent_transducer"/>
</dbReference>
<evidence type="ECO:0000313" key="13">
    <source>
        <dbReference type="Proteomes" id="UP000219329"/>
    </source>
</evidence>
<keyword evidence="9 10" id="KW-0472">Membrane</keyword>
<evidence type="ECO:0000256" key="4">
    <source>
        <dbReference type="ARBA" id="ARBA00022475"/>
    </source>
</evidence>
<evidence type="ECO:0000256" key="5">
    <source>
        <dbReference type="ARBA" id="ARBA00022519"/>
    </source>
</evidence>
<dbReference type="PANTHER" id="PTHR33446:SF11">
    <property type="entry name" value="TONB3"/>
    <property type="match status" value="1"/>
</dbReference>
<gene>
    <name evidence="12" type="ORF">CNF02_04395</name>
</gene>
<keyword evidence="8 10" id="KW-1133">Transmembrane helix</keyword>
<dbReference type="EMBL" id="NTJZ01000003">
    <property type="protein sequence ID" value="PDH34602.1"/>
    <property type="molecule type" value="Genomic_DNA"/>
</dbReference>
<dbReference type="SUPFAM" id="SSF74653">
    <property type="entry name" value="TolA/TonB C-terminal domain"/>
    <property type="match status" value="1"/>
</dbReference>
<keyword evidence="3" id="KW-0813">Transport</keyword>
<dbReference type="GO" id="GO:0055085">
    <property type="term" value="P:transmembrane transport"/>
    <property type="evidence" value="ECO:0007669"/>
    <property type="project" value="InterPro"/>
</dbReference>
<comment type="caution">
    <text evidence="12">The sequence shown here is derived from an EMBL/GenBank/DDBJ whole genome shotgun (WGS) entry which is preliminary data.</text>
</comment>
<accession>A0A2A5WDW1</accession>
<feature type="domain" description="TonB C-terminal" evidence="11">
    <location>
        <begin position="193"/>
        <end position="290"/>
    </location>
</feature>
<dbReference type="GO" id="GO:0015031">
    <property type="term" value="P:protein transport"/>
    <property type="evidence" value="ECO:0007669"/>
    <property type="project" value="UniProtKB-KW"/>
</dbReference>
<dbReference type="Gene3D" id="3.30.1150.10">
    <property type="match status" value="1"/>
</dbReference>
<keyword evidence="6 10" id="KW-0812">Transmembrane</keyword>
<keyword evidence="5" id="KW-0997">Cell inner membrane</keyword>
<dbReference type="PANTHER" id="PTHR33446">
    <property type="entry name" value="PROTEIN TONB-RELATED"/>
    <property type="match status" value="1"/>
</dbReference>
<evidence type="ECO:0000313" key="12">
    <source>
        <dbReference type="EMBL" id="PDH34602.1"/>
    </source>
</evidence>
<dbReference type="PROSITE" id="PS52015">
    <property type="entry name" value="TONB_CTD"/>
    <property type="match status" value="1"/>
</dbReference>
<evidence type="ECO:0000256" key="7">
    <source>
        <dbReference type="ARBA" id="ARBA00022927"/>
    </source>
</evidence>
<dbReference type="GO" id="GO:0031992">
    <property type="term" value="F:energy transducer activity"/>
    <property type="evidence" value="ECO:0007669"/>
    <property type="project" value="TreeGrafter"/>
</dbReference>
<dbReference type="InterPro" id="IPR006260">
    <property type="entry name" value="TonB/TolA_C"/>
</dbReference>
<evidence type="ECO:0000259" key="11">
    <source>
        <dbReference type="PROSITE" id="PS52015"/>
    </source>
</evidence>
<dbReference type="Proteomes" id="UP000219329">
    <property type="component" value="Unassembled WGS sequence"/>
</dbReference>
<comment type="similarity">
    <text evidence="2">Belongs to the TonB family.</text>
</comment>
<dbReference type="GO" id="GO:0098797">
    <property type="term" value="C:plasma membrane protein complex"/>
    <property type="evidence" value="ECO:0007669"/>
    <property type="project" value="TreeGrafter"/>
</dbReference>
<evidence type="ECO:0000256" key="6">
    <source>
        <dbReference type="ARBA" id="ARBA00022692"/>
    </source>
</evidence>
<evidence type="ECO:0000256" key="3">
    <source>
        <dbReference type="ARBA" id="ARBA00022448"/>
    </source>
</evidence>
<protein>
    <recommendedName>
        <fullName evidence="11">TonB C-terminal domain-containing protein</fullName>
    </recommendedName>
</protein>
<evidence type="ECO:0000256" key="2">
    <source>
        <dbReference type="ARBA" id="ARBA00006555"/>
    </source>
</evidence>
<keyword evidence="7" id="KW-0653">Protein transport</keyword>
<keyword evidence="4" id="KW-1003">Cell membrane</keyword>
<dbReference type="AlphaFoldDB" id="A0A2A5WDW1"/>
<feature type="transmembrane region" description="Helical" evidence="10">
    <location>
        <begin position="14"/>
        <end position="37"/>
    </location>
</feature>
<dbReference type="Pfam" id="PF03544">
    <property type="entry name" value="TonB_C"/>
    <property type="match status" value="1"/>
</dbReference>
<comment type="subcellular location">
    <subcellularLocation>
        <location evidence="1">Cell inner membrane</location>
        <topology evidence="1">Single-pass membrane protein</topology>
        <orientation evidence="1">Periplasmic side</orientation>
    </subcellularLocation>
</comment>
<sequence length="292" mass="32921">MMISTTDELSKERFGFTFFLSACVHAIIILGVGFTYLEELKSEPALEITMAQYRSELESDEADFLAQENQIGSGILEERAAPSTPFESDFNDDVIQEVVPVPSSPEIFNELEPQDIALISSVNSDAQIQTLLQELDTENEKRITEEVTPEDLSLEIASLQTQLDRQRQAYAKRPRKYTISSASTKKSHDALYLDNWRRRIEAVGNINYPDQARRQQIYGSLRMLVALLPDGQVEGIQILQSSKHGLLDSAAIEIIHLAAPFDPFPEAMRAEADILEIIRTWRFHEGNALSSF</sequence>
<evidence type="ECO:0000256" key="1">
    <source>
        <dbReference type="ARBA" id="ARBA00004383"/>
    </source>
</evidence>
<name>A0A2A5WDW1_9GAMM</name>
<reference evidence="12 13" key="1">
    <citation type="submission" date="2017-08" db="EMBL/GenBank/DDBJ databases">
        <title>Fine stratification of microbial communities through a metagenomic profile of the photic zone.</title>
        <authorList>
            <person name="Haro-Moreno J.M."/>
            <person name="Lopez-Perez M."/>
            <person name="De La Torre J."/>
            <person name="Picazo A."/>
            <person name="Camacho A."/>
            <person name="Rodriguez-Valera F."/>
        </authorList>
    </citation>
    <scope>NUCLEOTIDE SEQUENCE [LARGE SCALE GENOMIC DNA]</scope>
    <source>
        <strain evidence="12">MED-G28</strain>
    </source>
</reference>
<dbReference type="InterPro" id="IPR037682">
    <property type="entry name" value="TonB_C"/>
</dbReference>
<organism evidence="12 13">
    <name type="scientific">OM182 bacterium MED-G28</name>
    <dbReference type="NCBI Taxonomy" id="1986256"/>
    <lineage>
        <taxon>Bacteria</taxon>
        <taxon>Pseudomonadati</taxon>
        <taxon>Pseudomonadota</taxon>
        <taxon>Gammaproteobacteria</taxon>
        <taxon>OMG group</taxon>
        <taxon>OM182 clade</taxon>
    </lineage>
</organism>